<feature type="compositionally biased region" description="Basic residues" evidence="12">
    <location>
        <begin position="464"/>
        <end position="474"/>
    </location>
</feature>
<feature type="compositionally biased region" description="Gly residues" evidence="12">
    <location>
        <begin position="316"/>
        <end position="329"/>
    </location>
</feature>
<dbReference type="PANTHER" id="PTHR46041:SF2">
    <property type="entry name" value="MITOCHONDRIAL INNER MEMBRANE PROTEASE SUBUNIT 2"/>
    <property type="match status" value="1"/>
</dbReference>
<dbReference type="PRINTS" id="PR00727">
    <property type="entry name" value="LEADERPTASE"/>
</dbReference>
<evidence type="ECO:0000259" key="13">
    <source>
        <dbReference type="Pfam" id="PF10502"/>
    </source>
</evidence>
<feature type="region of interest" description="Disordered" evidence="12">
    <location>
        <begin position="221"/>
        <end position="249"/>
    </location>
</feature>
<evidence type="ECO:0000256" key="4">
    <source>
        <dbReference type="ARBA" id="ARBA00022670"/>
    </source>
</evidence>
<keyword evidence="10" id="KW-0472">Membrane</keyword>
<dbReference type="InterPro" id="IPR019757">
    <property type="entry name" value="Pept_S26A_signal_pept_1_Lys-AS"/>
</dbReference>
<evidence type="ECO:0000256" key="7">
    <source>
        <dbReference type="ARBA" id="ARBA00022801"/>
    </source>
</evidence>
<name>A0A316UAH4_9BASI</name>
<keyword evidence="9" id="KW-0496">Mitochondrion</keyword>
<accession>A0A316UAH4</accession>
<evidence type="ECO:0000256" key="2">
    <source>
        <dbReference type="ARBA" id="ARBA00007066"/>
    </source>
</evidence>
<feature type="region of interest" description="Disordered" evidence="12">
    <location>
        <begin position="29"/>
        <end position="79"/>
    </location>
</feature>
<feature type="region of interest" description="Disordered" evidence="12">
    <location>
        <begin position="281"/>
        <end position="336"/>
    </location>
</feature>
<dbReference type="GO" id="GO:0004252">
    <property type="term" value="F:serine-type endopeptidase activity"/>
    <property type="evidence" value="ECO:0007669"/>
    <property type="project" value="InterPro"/>
</dbReference>
<dbReference type="RefSeq" id="XP_025348631.1">
    <property type="nucleotide sequence ID" value="XM_025494892.1"/>
</dbReference>
<keyword evidence="8" id="KW-1133">Transmembrane helix</keyword>
<feature type="region of interest" description="Disordered" evidence="12">
    <location>
        <begin position="373"/>
        <end position="410"/>
    </location>
</feature>
<dbReference type="GO" id="GO:0006465">
    <property type="term" value="P:signal peptide processing"/>
    <property type="evidence" value="ECO:0007669"/>
    <property type="project" value="InterPro"/>
</dbReference>
<dbReference type="PANTHER" id="PTHR46041">
    <property type="entry name" value="MITOCHONDRIAL INNER MEMBRANE PROTEASE SUBUNIT 2"/>
    <property type="match status" value="1"/>
</dbReference>
<dbReference type="Gene3D" id="2.10.109.10">
    <property type="entry name" value="Umud Fragment, subunit A"/>
    <property type="match status" value="1"/>
</dbReference>
<evidence type="ECO:0000256" key="11">
    <source>
        <dbReference type="PIRSR" id="PIRSR600223-1"/>
    </source>
</evidence>
<evidence type="ECO:0000256" key="5">
    <source>
        <dbReference type="ARBA" id="ARBA00022692"/>
    </source>
</evidence>
<dbReference type="Proteomes" id="UP000245942">
    <property type="component" value="Unassembled WGS sequence"/>
</dbReference>
<proteinExistence type="inferred from homology"/>
<evidence type="ECO:0000256" key="3">
    <source>
        <dbReference type="ARBA" id="ARBA00013650"/>
    </source>
</evidence>
<reference evidence="14 15" key="1">
    <citation type="journal article" date="2018" name="Mol. Biol. Evol.">
        <title>Broad Genomic Sampling Reveals a Smut Pathogenic Ancestry of the Fungal Clade Ustilaginomycotina.</title>
        <authorList>
            <person name="Kijpornyongpan T."/>
            <person name="Mondo S.J."/>
            <person name="Barry K."/>
            <person name="Sandor L."/>
            <person name="Lee J."/>
            <person name="Lipzen A."/>
            <person name="Pangilinan J."/>
            <person name="LaButti K."/>
            <person name="Hainaut M."/>
            <person name="Henrissat B."/>
            <person name="Grigoriev I.V."/>
            <person name="Spatafora J.W."/>
            <person name="Aime M.C."/>
        </authorList>
    </citation>
    <scope>NUCLEOTIDE SEQUENCE [LARGE SCALE GENOMIC DNA]</scope>
    <source>
        <strain evidence="14 15">MCA 4718</strain>
    </source>
</reference>
<dbReference type="InterPro" id="IPR037730">
    <property type="entry name" value="IMP2"/>
</dbReference>
<keyword evidence="15" id="KW-1185">Reference proteome</keyword>
<feature type="compositionally biased region" description="Basic and acidic residues" evidence="12">
    <location>
        <begin position="383"/>
        <end position="393"/>
    </location>
</feature>
<dbReference type="CDD" id="cd06530">
    <property type="entry name" value="S26_SPase_I"/>
    <property type="match status" value="1"/>
</dbReference>
<dbReference type="AlphaFoldDB" id="A0A316UAH4"/>
<dbReference type="InterPro" id="IPR036286">
    <property type="entry name" value="LexA/Signal_pep-like_sf"/>
</dbReference>
<keyword evidence="4" id="KW-0645">Protease</keyword>
<comment type="subcellular location">
    <subcellularLocation>
        <location evidence="1">Mitochondrion inner membrane</location>
        <topology evidence="1">Single-pass membrane protein</topology>
    </subcellularLocation>
</comment>
<feature type="compositionally biased region" description="Low complexity" evidence="12">
    <location>
        <begin position="46"/>
        <end position="71"/>
    </location>
</feature>
<evidence type="ECO:0000256" key="9">
    <source>
        <dbReference type="ARBA" id="ARBA00023128"/>
    </source>
</evidence>
<dbReference type="EMBL" id="KZ819325">
    <property type="protein sequence ID" value="PWN21471.1"/>
    <property type="molecule type" value="Genomic_DNA"/>
</dbReference>
<keyword evidence="6" id="KW-0999">Mitochondrion inner membrane</keyword>
<dbReference type="InterPro" id="IPR019533">
    <property type="entry name" value="Peptidase_S26"/>
</dbReference>
<dbReference type="InterPro" id="IPR000223">
    <property type="entry name" value="Pept_S26A_signal_pept_1"/>
</dbReference>
<gene>
    <name evidence="14" type="ORF">BCV69DRAFT_311977</name>
</gene>
<dbReference type="SUPFAM" id="SSF51306">
    <property type="entry name" value="LexA/Signal peptidase"/>
    <property type="match status" value="2"/>
</dbReference>
<comment type="similarity">
    <text evidence="2">Belongs to the peptidase S26 family. IMP2 subfamily.</text>
</comment>
<dbReference type="Pfam" id="PF10502">
    <property type="entry name" value="Peptidase_S26"/>
    <property type="match status" value="1"/>
</dbReference>
<dbReference type="GO" id="GO:0042720">
    <property type="term" value="C:mitochondrial inner membrane peptidase complex"/>
    <property type="evidence" value="ECO:0007669"/>
    <property type="project" value="InterPro"/>
</dbReference>
<sequence length="516" mass="55986">METRCSWARTTLRAAAPSGSGIAARSATVRLATTAAGPSRPPPPGSSASTAPNRSQSSPLDPSSSSPSGSGSPPPPRDEVRTFMQRVLPWIPVAIPIAAVLYSTTYSIGTVNGGSMVPTLNPEFSSLGISATRDWVILNRLKAMYNSWQVGEVVVMVSPIDPNTHSVKRILAMPGDIVRYPYKRRIETSPGQYRQVNGHRRIKIPPGHCWVEGDSSIYSNANAPVDETKAPGSAKASSRRRKEAAHLDLSRDSRHFGPIPLALLTAKVSLIFYPFNRFGTIPDRPGQGPTNLSTTSAASPAEERKAKPQTGWWPFTGGGGSASGSGASAGGAEEEDWWKRAEEDSRLTPYADEESQVGSIEAGKQRVRFMDSGAAAPSSHPLDGSHDLDRSDEAQTVPMPKPVSWTLFSRRARSDQDLPSSVGSYSKDIPPALLRPAHRHLHQRPPPPSPSSLEEDDALFTEKKPKRRPLYKQRHASELSVEEVEQRRRRLNAMSRGGKLGDAQLHRDFRAVVNAL</sequence>
<protein>
    <recommendedName>
        <fullName evidence="3">Mitochondrial inner membrane protease subunit 2</fullName>
    </recommendedName>
</protein>
<keyword evidence="7" id="KW-0378">Hydrolase</keyword>
<dbReference type="GO" id="GO:0006627">
    <property type="term" value="P:protein processing involved in protein targeting to mitochondrion"/>
    <property type="evidence" value="ECO:0007669"/>
    <property type="project" value="InterPro"/>
</dbReference>
<feature type="region of interest" description="Disordered" evidence="12">
    <location>
        <begin position="439"/>
        <end position="483"/>
    </location>
</feature>
<evidence type="ECO:0000313" key="15">
    <source>
        <dbReference type="Proteomes" id="UP000245942"/>
    </source>
</evidence>
<keyword evidence="5" id="KW-0812">Transmembrane</keyword>
<evidence type="ECO:0000256" key="6">
    <source>
        <dbReference type="ARBA" id="ARBA00022792"/>
    </source>
</evidence>
<dbReference type="OrthoDB" id="308440at2759"/>
<dbReference type="GeneID" id="37016626"/>
<dbReference type="STRING" id="1684307.A0A316UAH4"/>
<organism evidence="14 15">
    <name type="scientific">Pseudomicrostroma glucosiphilum</name>
    <dbReference type="NCBI Taxonomy" id="1684307"/>
    <lineage>
        <taxon>Eukaryota</taxon>
        <taxon>Fungi</taxon>
        <taxon>Dikarya</taxon>
        <taxon>Basidiomycota</taxon>
        <taxon>Ustilaginomycotina</taxon>
        <taxon>Exobasidiomycetes</taxon>
        <taxon>Microstromatales</taxon>
        <taxon>Microstromatales incertae sedis</taxon>
        <taxon>Pseudomicrostroma</taxon>
    </lineage>
</organism>
<feature type="domain" description="Peptidase S26" evidence="13">
    <location>
        <begin position="86"/>
        <end position="181"/>
    </location>
</feature>
<dbReference type="PROSITE" id="PS00760">
    <property type="entry name" value="SPASE_I_2"/>
    <property type="match status" value="1"/>
</dbReference>
<feature type="compositionally biased region" description="Polar residues" evidence="12">
    <location>
        <begin position="288"/>
        <end position="298"/>
    </location>
</feature>
<evidence type="ECO:0000256" key="10">
    <source>
        <dbReference type="ARBA" id="ARBA00023136"/>
    </source>
</evidence>
<feature type="active site" evidence="11">
    <location>
        <position position="168"/>
    </location>
</feature>
<evidence type="ECO:0000256" key="12">
    <source>
        <dbReference type="SAM" id="MobiDB-lite"/>
    </source>
</evidence>
<evidence type="ECO:0000313" key="14">
    <source>
        <dbReference type="EMBL" id="PWN21471.1"/>
    </source>
</evidence>
<evidence type="ECO:0000256" key="8">
    <source>
        <dbReference type="ARBA" id="ARBA00022989"/>
    </source>
</evidence>
<evidence type="ECO:0000256" key="1">
    <source>
        <dbReference type="ARBA" id="ARBA00004434"/>
    </source>
</evidence>
<feature type="active site" evidence="11">
    <location>
        <position position="115"/>
    </location>
</feature>